<keyword evidence="3" id="KW-1185">Reference proteome</keyword>
<sequence>MDCTIEEFSSYLFITYSKPDDLKEPFLNFVNEENMYQILTGIESFYHMHPGGFDDIADKVDGKEQIMASKKNFMCFIMSRCLKLSENPTVFHFVLVCTIMCRIILVFFTTDECFKLVEMASKCLTAVFYRQYVDVFKRIDGFNGLSRFCRRLNASLDKPVRDLKEQTVRSIIKSQITDLIRRIKNVPDSNFSLNDFEKKLLYGRSDYKPISHGGDVFLWPAQDILSQEDEISLDFAMKNPDMYSEESLDRINKRCFWCRTKCSKYVLVLIKELGLCKTYVEM</sequence>
<evidence type="ECO:0000313" key="2">
    <source>
        <dbReference type="EMBL" id="GBM94905.1"/>
    </source>
</evidence>
<keyword evidence="1" id="KW-0472">Membrane</keyword>
<feature type="transmembrane region" description="Helical" evidence="1">
    <location>
        <begin position="90"/>
        <end position="109"/>
    </location>
</feature>
<protein>
    <submittedName>
        <fullName evidence="2">Uncharacterized protein</fullName>
    </submittedName>
</protein>
<keyword evidence="1" id="KW-0812">Transmembrane</keyword>
<keyword evidence="1" id="KW-1133">Transmembrane helix</keyword>
<dbReference type="EMBL" id="BGPR01004009">
    <property type="protein sequence ID" value="GBM94905.1"/>
    <property type="molecule type" value="Genomic_DNA"/>
</dbReference>
<dbReference type="OrthoDB" id="6439474at2759"/>
<proteinExistence type="predicted"/>
<reference evidence="2 3" key="1">
    <citation type="journal article" date="2019" name="Sci. Rep.">
        <title>Orb-weaving spider Araneus ventricosus genome elucidates the spidroin gene catalogue.</title>
        <authorList>
            <person name="Kono N."/>
            <person name="Nakamura H."/>
            <person name="Ohtoshi R."/>
            <person name="Moran D.A.P."/>
            <person name="Shinohara A."/>
            <person name="Yoshida Y."/>
            <person name="Fujiwara M."/>
            <person name="Mori M."/>
            <person name="Tomita M."/>
            <person name="Arakawa K."/>
        </authorList>
    </citation>
    <scope>NUCLEOTIDE SEQUENCE [LARGE SCALE GENOMIC DNA]</scope>
</reference>
<gene>
    <name evidence="2" type="ORF">AVEN_89823_1</name>
</gene>
<evidence type="ECO:0000313" key="3">
    <source>
        <dbReference type="Proteomes" id="UP000499080"/>
    </source>
</evidence>
<evidence type="ECO:0000256" key="1">
    <source>
        <dbReference type="SAM" id="Phobius"/>
    </source>
</evidence>
<name>A0A4Y2JYV8_ARAVE</name>
<accession>A0A4Y2JYV8</accession>
<dbReference type="AlphaFoldDB" id="A0A4Y2JYV8"/>
<organism evidence="2 3">
    <name type="scientific">Araneus ventricosus</name>
    <name type="common">Orbweaver spider</name>
    <name type="synonym">Epeira ventricosa</name>
    <dbReference type="NCBI Taxonomy" id="182803"/>
    <lineage>
        <taxon>Eukaryota</taxon>
        <taxon>Metazoa</taxon>
        <taxon>Ecdysozoa</taxon>
        <taxon>Arthropoda</taxon>
        <taxon>Chelicerata</taxon>
        <taxon>Arachnida</taxon>
        <taxon>Araneae</taxon>
        <taxon>Araneomorphae</taxon>
        <taxon>Entelegynae</taxon>
        <taxon>Araneoidea</taxon>
        <taxon>Araneidae</taxon>
        <taxon>Araneus</taxon>
    </lineage>
</organism>
<dbReference type="Proteomes" id="UP000499080">
    <property type="component" value="Unassembled WGS sequence"/>
</dbReference>
<comment type="caution">
    <text evidence="2">The sequence shown here is derived from an EMBL/GenBank/DDBJ whole genome shotgun (WGS) entry which is preliminary data.</text>
</comment>